<dbReference type="PRINTS" id="PR00984">
    <property type="entry name" value="TRNASYNTHILE"/>
</dbReference>
<dbReference type="SUPFAM" id="SSF50677">
    <property type="entry name" value="ValRS/IleRS/LeuRS editing domain"/>
    <property type="match status" value="1"/>
</dbReference>
<dbReference type="GO" id="GO:0004822">
    <property type="term" value="F:isoleucine-tRNA ligase activity"/>
    <property type="evidence" value="ECO:0007669"/>
    <property type="project" value="UniProtKB-EC"/>
</dbReference>
<dbReference type="InterPro" id="IPR033708">
    <property type="entry name" value="Anticodon_Ile_BEm"/>
</dbReference>
<evidence type="ECO:0000256" key="4">
    <source>
        <dbReference type="ARBA" id="ARBA00022741"/>
    </source>
</evidence>
<evidence type="ECO:0000256" key="5">
    <source>
        <dbReference type="ARBA" id="ARBA00022840"/>
    </source>
</evidence>
<evidence type="ECO:0000313" key="13">
    <source>
        <dbReference type="EMBL" id="SMQ45887.1"/>
    </source>
</evidence>
<sequence length="1073" mass="118742">MLGFSPSLVFRAASQEKSNLIDTIRTLALTKTNWSDTLALPRSQFPARPTSEQLETYRQRCSDDLYEWQRSARESHRGGKEEFVLHDGPPYANGAVHVGHALNKVLKDLMLRSELSRGKKVQYRPGWDCHGLPIELKALQQPKAPGKQAKSSKDTPAQEARAAAYASSKMSALEIRTAARKLASETIETQKKSFKDWGVMGEWNRPYTTMSADFEARQLGVFREMVRKGLISRHHRPVYWSPSSRTALAEAELEYDDSHKCTAAFVKMPMTRLPQVLKSHSSIRPGYLSALIWTTTPWTLPANKAIAIRNDIEYTVIEVAGEFESTDQFILAKDRIEHVLSQLPGCTAKIIVNSITGSQLCDGDVTCFNLFTAAESPIVHADFVTATSGTGLVHMAPGHGMDDYQVCQRLGIGPALAPVDDEGKYTAEVFPASQGDTQLEGLDVQTAGVKAVLQILNDPSKHLPDGIHQSGESLVLAAHSFIHKNPIDWRTKQPVIVRATAQWFADVSVIKDRALAALEDVTCIPESGKTRLKSFIEGRSQWCISRQRAWGVPIPALYSADTGEACISLDAIDHIISVIEERGTDAWFSDPQDEPSWLHPSLEPGKWVRGRDTMDVWFDSGTTWTSLAAREDEEAHLSDVYSEGTDQHRGWFQSSLLTAIASQDPDAKPLAPFRILATHGFTLDGEGRKMSKSLGNVIAPDQIISGSLLPPSKGKGKGKAPPPTSKSKQQGILGPDVLRLWVASSDYTRDVAISQPVLQSVQQALQKYRVTFKFLLGVLHDYPSPCPQLSLVSPLDFADRVVLDQLEKCSRSVFEAYKNYKFYAAISEVNKFVNNDLSAFYFEIAKDRLYAGDLRIRRHTQTVLVYILQELTKMLGPATPLLVEEVWEWMPMGMKSLYGEDEEVDMSLHPLRQVWEGPFDAGKVGVECGVLLTAAMEAFKKVSSAVKVAQEEARTARLLGSGLACRVVVQLPAGFDVAADGDFAFLREDLAGLLVVSQAEVIPAANLEATSSEDNPEWRYEQPFEVEVKGQMLEGKVIVLPPAGEKCVRCWKYTAEEEDLPCSQCRVAIAEQL</sequence>
<dbReference type="GO" id="GO:0000049">
    <property type="term" value="F:tRNA binding"/>
    <property type="evidence" value="ECO:0007669"/>
    <property type="project" value="InterPro"/>
</dbReference>
<protein>
    <recommendedName>
        <fullName evidence="2">isoleucine--tRNA ligase</fullName>
        <ecNumber evidence="2">6.1.1.5</ecNumber>
    </recommendedName>
    <alternativeName>
        <fullName evidence="8">Isoleucyl-tRNA synthetase</fullName>
    </alternativeName>
</protein>
<feature type="region of interest" description="Disordered" evidence="10">
    <location>
        <begin position="705"/>
        <end position="731"/>
    </location>
</feature>
<dbReference type="GO" id="GO:0002161">
    <property type="term" value="F:aminoacyl-tRNA deacylase activity"/>
    <property type="evidence" value="ECO:0007669"/>
    <property type="project" value="InterPro"/>
</dbReference>
<dbReference type="InterPro" id="IPR001412">
    <property type="entry name" value="aa-tRNA-synth_I_CS"/>
</dbReference>
<proteinExistence type="inferred from homology"/>
<dbReference type="STRING" id="1276538.A0A1X7RFV3"/>
<dbReference type="Proteomes" id="UP000215127">
    <property type="component" value="Chromosome 1"/>
</dbReference>
<dbReference type="Gene3D" id="1.10.10.830">
    <property type="entry name" value="Ile-tRNA synthetase CP2 domain-like"/>
    <property type="match status" value="1"/>
</dbReference>
<evidence type="ECO:0000256" key="1">
    <source>
        <dbReference type="ARBA" id="ARBA00005594"/>
    </source>
</evidence>
<evidence type="ECO:0000256" key="6">
    <source>
        <dbReference type="ARBA" id="ARBA00022917"/>
    </source>
</evidence>
<evidence type="ECO:0000256" key="9">
    <source>
        <dbReference type="RuleBase" id="RU363035"/>
    </source>
</evidence>
<keyword evidence="14" id="KW-1185">Reference proteome</keyword>
<evidence type="ECO:0000256" key="8">
    <source>
        <dbReference type="ARBA" id="ARBA00032665"/>
    </source>
</evidence>
<dbReference type="EMBL" id="LT853692">
    <property type="protein sequence ID" value="SMQ45887.1"/>
    <property type="molecule type" value="Genomic_DNA"/>
</dbReference>
<dbReference type="InterPro" id="IPR050081">
    <property type="entry name" value="Ile-tRNA_ligase"/>
</dbReference>
<organism evidence="13 14">
    <name type="scientific">Zymoseptoria tritici (strain ST99CH_3D7)</name>
    <dbReference type="NCBI Taxonomy" id="1276538"/>
    <lineage>
        <taxon>Eukaryota</taxon>
        <taxon>Fungi</taxon>
        <taxon>Dikarya</taxon>
        <taxon>Ascomycota</taxon>
        <taxon>Pezizomycotina</taxon>
        <taxon>Dothideomycetes</taxon>
        <taxon>Dothideomycetidae</taxon>
        <taxon>Mycosphaerellales</taxon>
        <taxon>Mycosphaerellaceae</taxon>
        <taxon>Zymoseptoria</taxon>
    </lineage>
</organism>
<gene>
    <name evidence="13" type="ORF">ZT3D7_G1032</name>
</gene>
<dbReference type="GO" id="GO:0005739">
    <property type="term" value="C:mitochondrion"/>
    <property type="evidence" value="ECO:0007669"/>
    <property type="project" value="TreeGrafter"/>
</dbReference>
<name>A0A1X7RFV3_ZYMT9</name>
<keyword evidence="3 9" id="KW-0436">Ligase</keyword>
<dbReference type="SUPFAM" id="SSF47323">
    <property type="entry name" value="Anticodon-binding domain of a subclass of class I aminoacyl-tRNA synthetases"/>
    <property type="match status" value="1"/>
</dbReference>
<evidence type="ECO:0000259" key="11">
    <source>
        <dbReference type="Pfam" id="PF00133"/>
    </source>
</evidence>
<dbReference type="Gene3D" id="3.90.740.10">
    <property type="entry name" value="Valyl/Leucyl/Isoleucyl-tRNA synthetase, editing domain"/>
    <property type="match status" value="1"/>
</dbReference>
<dbReference type="GO" id="GO:0006428">
    <property type="term" value="P:isoleucyl-tRNA aminoacylation"/>
    <property type="evidence" value="ECO:0007669"/>
    <property type="project" value="InterPro"/>
</dbReference>
<dbReference type="InterPro" id="IPR009080">
    <property type="entry name" value="tRNAsynth_Ia_anticodon-bd"/>
</dbReference>
<dbReference type="InterPro" id="IPR013155">
    <property type="entry name" value="M/V/L/I-tRNA-synth_anticd-bd"/>
</dbReference>
<dbReference type="GO" id="GO:0032543">
    <property type="term" value="P:mitochondrial translation"/>
    <property type="evidence" value="ECO:0007669"/>
    <property type="project" value="TreeGrafter"/>
</dbReference>
<comment type="similarity">
    <text evidence="1 9">Belongs to the class-I aminoacyl-tRNA synthetase family.</text>
</comment>
<evidence type="ECO:0000256" key="7">
    <source>
        <dbReference type="ARBA" id="ARBA00023146"/>
    </source>
</evidence>
<dbReference type="Gene3D" id="3.40.50.620">
    <property type="entry name" value="HUPs"/>
    <property type="match status" value="2"/>
</dbReference>
<dbReference type="PROSITE" id="PS00178">
    <property type="entry name" value="AA_TRNA_LIGASE_I"/>
    <property type="match status" value="1"/>
</dbReference>
<dbReference type="AlphaFoldDB" id="A0A1X7RFV3"/>
<evidence type="ECO:0000256" key="10">
    <source>
        <dbReference type="SAM" id="MobiDB-lite"/>
    </source>
</evidence>
<evidence type="ECO:0000259" key="12">
    <source>
        <dbReference type="Pfam" id="PF08264"/>
    </source>
</evidence>
<dbReference type="InterPro" id="IPR014729">
    <property type="entry name" value="Rossmann-like_a/b/a_fold"/>
</dbReference>
<dbReference type="PANTHER" id="PTHR42765:SF1">
    <property type="entry name" value="ISOLEUCINE--TRNA LIGASE, MITOCHONDRIAL"/>
    <property type="match status" value="1"/>
</dbReference>
<accession>A0A1X7RFV3</accession>
<keyword evidence="5 9" id="KW-0067">ATP-binding</keyword>
<dbReference type="InterPro" id="IPR009008">
    <property type="entry name" value="Val/Leu/Ile-tRNA-synth_edit"/>
</dbReference>
<dbReference type="EC" id="6.1.1.5" evidence="2"/>
<dbReference type="CDD" id="cd07960">
    <property type="entry name" value="Anticodon_Ia_Ile_BEm"/>
    <property type="match status" value="1"/>
</dbReference>
<evidence type="ECO:0000256" key="2">
    <source>
        <dbReference type="ARBA" id="ARBA00013165"/>
    </source>
</evidence>
<dbReference type="GO" id="GO:0005524">
    <property type="term" value="F:ATP binding"/>
    <property type="evidence" value="ECO:0007669"/>
    <property type="project" value="UniProtKB-KW"/>
</dbReference>
<keyword evidence="6 9" id="KW-0648">Protein biosynthesis</keyword>
<dbReference type="InterPro" id="IPR002301">
    <property type="entry name" value="Ile-tRNA-ligase"/>
</dbReference>
<dbReference type="PANTHER" id="PTHR42765">
    <property type="entry name" value="SOLEUCYL-TRNA SYNTHETASE"/>
    <property type="match status" value="1"/>
</dbReference>
<evidence type="ECO:0000313" key="14">
    <source>
        <dbReference type="Proteomes" id="UP000215127"/>
    </source>
</evidence>
<dbReference type="NCBIfam" id="TIGR00392">
    <property type="entry name" value="ileS"/>
    <property type="match status" value="1"/>
</dbReference>
<evidence type="ECO:0000256" key="3">
    <source>
        <dbReference type="ARBA" id="ARBA00022598"/>
    </source>
</evidence>
<feature type="domain" description="Methionyl/Valyl/Leucyl/Isoleucyl-tRNA synthetase anticodon-binding" evidence="12">
    <location>
        <begin position="799"/>
        <end position="949"/>
    </location>
</feature>
<keyword evidence="4 9" id="KW-0547">Nucleotide-binding</keyword>
<feature type="region of interest" description="Disordered" evidence="10">
    <location>
        <begin position="141"/>
        <end position="163"/>
    </location>
</feature>
<dbReference type="Pfam" id="PF08264">
    <property type="entry name" value="Anticodon_1"/>
    <property type="match status" value="1"/>
</dbReference>
<dbReference type="Gene3D" id="1.10.730.20">
    <property type="match status" value="1"/>
</dbReference>
<dbReference type="InterPro" id="IPR002300">
    <property type="entry name" value="aa-tRNA-synth_Ia"/>
</dbReference>
<dbReference type="Pfam" id="PF00133">
    <property type="entry name" value="tRNA-synt_1"/>
    <property type="match status" value="1"/>
</dbReference>
<dbReference type="SUPFAM" id="SSF52374">
    <property type="entry name" value="Nucleotidylyl transferase"/>
    <property type="match status" value="1"/>
</dbReference>
<reference evidence="13 14" key="1">
    <citation type="submission" date="2016-06" db="EMBL/GenBank/DDBJ databases">
        <authorList>
            <person name="Kjaerup R.B."/>
            <person name="Dalgaard T.S."/>
            <person name="Juul-Madsen H.R."/>
        </authorList>
    </citation>
    <scope>NUCLEOTIDE SEQUENCE [LARGE SCALE GENOMIC DNA]</scope>
</reference>
<keyword evidence="7 9" id="KW-0030">Aminoacyl-tRNA synthetase</keyword>
<feature type="domain" description="Aminoacyl-tRNA synthetase class Ia" evidence="11">
    <location>
        <begin position="74"/>
        <end position="754"/>
    </location>
</feature>